<gene>
    <name evidence="3" type="ORF">FHG85_12160</name>
</gene>
<dbReference type="InterPro" id="IPR011059">
    <property type="entry name" value="Metal-dep_hydrolase_composite"/>
</dbReference>
<proteinExistence type="predicted"/>
<protein>
    <submittedName>
        <fullName evidence="3">Amidohydrolase family protein</fullName>
    </submittedName>
</protein>
<dbReference type="KEGG" id="ttz:FHG85_12160"/>
<dbReference type="Gene3D" id="2.30.40.10">
    <property type="entry name" value="Urease, subunit C, domain 1"/>
    <property type="match status" value="1"/>
</dbReference>
<dbReference type="InterPro" id="IPR006680">
    <property type="entry name" value="Amidohydro-rel"/>
</dbReference>
<accession>A0A7D4BER7</accession>
<dbReference type="GO" id="GO:0016810">
    <property type="term" value="F:hydrolase activity, acting on carbon-nitrogen (but not peptide) bonds"/>
    <property type="evidence" value="ECO:0007669"/>
    <property type="project" value="InterPro"/>
</dbReference>
<dbReference type="Pfam" id="PF01979">
    <property type="entry name" value="Amidohydro_1"/>
    <property type="match status" value="1"/>
</dbReference>
<name>A0A7D4BER7_9BACT</name>
<organism evidence="3 4">
    <name type="scientific">Tenuifilum thalassicum</name>
    <dbReference type="NCBI Taxonomy" id="2590900"/>
    <lineage>
        <taxon>Bacteria</taxon>
        <taxon>Pseudomonadati</taxon>
        <taxon>Bacteroidota</taxon>
        <taxon>Bacteroidia</taxon>
        <taxon>Bacteroidales</taxon>
        <taxon>Tenuifilaceae</taxon>
        <taxon>Tenuifilum</taxon>
    </lineage>
</organism>
<dbReference type="EMBL" id="CP041345">
    <property type="protein sequence ID" value="QKG80983.1"/>
    <property type="molecule type" value="Genomic_DNA"/>
</dbReference>
<keyword evidence="4" id="KW-1185">Reference proteome</keyword>
<feature type="domain" description="Amidohydrolase-related" evidence="2">
    <location>
        <begin position="52"/>
        <end position="384"/>
    </location>
</feature>
<dbReference type="AlphaFoldDB" id="A0A7D4BER7"/>
<dbReference type="Proteomes" id="UP000500961">
    <property type="component" value="Chromosome"/>
</dbReference>
<evidence type="ECO:0000313" key="3">
    <source>
        <dbReference type="EMBL" id="QKG80983.1"/>
    </source>
</evidence>
<keyword evidence="1 3" id="KW-0378">Hydrolase</keyword>
<dbReference type="PANTHER" id="PTHR43794">
    <property type="entry name" value="AMINOHYDROLASE SSNA-RELATED"/>
    <property type="match status" value="1"/>
</dbReference>
<dbReference type="InterPro" id="IPR032466">
    <property type="entry name" value="Metal_Hydrolase"/>
</dbReference>
<evidence type="ECO:0000313" key="4">
    <source>
        <dbReference type="Proteomes" id="UP000500961"/>
    </source>
</evidence>
<sequence>MKRFAANYIFPVTSAPIKNGVIEVDENGQITNIFEQGGNFQEIHSTQFFNGVIVPGFVNTHCHLELSHLKGMKPDKPGIAGFIEAVTNQRKVSDEFIHKCIEDSLKEAYQAGTSAIGDICNTTDTLPHKLESKIEFFNFVELFGIDPAVAQNTFENGIRVLNQFKKHFPKQSSLTPHSTYSLSKPLWNHIHNHLKSEEIKRASIHYGESKAEYEFLESGSGPLYNRYKGSKINFEVPNNLTPAQIVINNIPPHVKLLLIHNTFSQADEIKLLSEQYSNLTLVTCPESNQIIEKTLPKLSKFKDLKVNIAIGTDSLASATSLSMLNQINIILDNFNDIDFETALSWATINGAKALGFNSKLGSIEKGKSPGLVLITNFDFKNMKPTKDSIAQRLI</sequence>
<dbReference type="PANTHER" id="PTHR43794:SF11">
    <property type="entry name" value="AMIDOHYDROLASE-RELATED DOMAIN-CONTAINING PROTEIN"/>
    <property type="match status" value="1"/>
</dbReference>
<dbReference type="RefSeq" id="WP_173076285.1">
    <property type="nucleotide sequence ID" value="NZ_CP041345.1"/>
</dbReference>
<evidence type="ECO:0000256" key="1">
    <source>
        <dbReference type="ARBA" id="ARBA00022801"/>
    </source>
</evidence>
<dbReference type="SUPFAM" id="SSF51556">
    <property type="entry name" value="Metallo-dependent hydrolases"/>
    <property type="match status" value="1"/>
</dbReference>
<reference evidence="3 4" key="1">
    <citation type="submission" date="2019-07" db="EMBL/GenBank/DDBJ databases">
        <title>Thalassofilum flectens gen. nov., sp. nov., a novel moderate thermophilic anaerobe from a shallow sea hot spring in Kunashir Island (Russia), representing a new family in the order Bacteroidales, and proposal of Thalassofilacea fam. nov.</title>
        <authorList>
            <person name="Kochetkova T.V."/>
            <person name="Podosokorskaya O.A."/>
            <person name="Novikov A."/>
            <person name="Elcheninov A.G."/>
            <person name="Toshchakov S.V."/>
            <person name="Kublanov I.V."/>
        </authorList>
    </citation>
    <scope>NUCLEOTIDE SEQUENCE [LARGE SCALE GENOMIC DNA]</scope>
    <source>
        <strain evidence="3 4">38-H</strain>
    </source>
</reference>
<dbReference type="Gene3D" id="3.20.20.140">
    <property type="entry name" value="Metal-dependent hydrolases"/>
    <property type="match status" value="1"/>
</dbReference>
<evidence type="ECO:0000259" key="2">
    <source>
        <dbReference type="Pfam" id="PF01979"/>
    </source>
</evidence>
<dbReference type="InterPro" id="IPR050287">
    <property type="entry name" value="MTA/SAH_deaminase"/>
</dbReference>